<dbReference type="NCBIfam" id="TIGR03951">
    <property type="entry name" value="Fe_III_red_FhuF"/>
    <property type="match status" value="1"/>
</dbReference>
<dbReference type="InterPro" id="IPR024726">
    <property type="entry name" value="FhuF_C"/>
</dbReference>
<name>A0A5B8RGM4_9ZZZZ</name>
<organism evidence="3">
    <name type="scientific">uncultured organism</name>
    <dbReference type="NCBI Taxonomy" id="155900"/>
    <lineage>
        <taxon>unclassified sequences</taxon>
        <taxon>environmental samples</taxon>
    </lineage>
</organism>
<dbReference type="InterPro" id="IPR022770">
    <property type="entry name" value="IucA/IucC-like_C"/>
</dbReference>
<evidence type="ECO:0000313" key="3">
    <source>
        <dbReference type="EMBL" id="QEA07028.1"/>
    </source>
</evidence>
<dbReference type="GO" id="GO:0051537">
    <property type="term" value="F:2 iron, 2 sulfur cluster binding"/>
    <property type="evidence" value="ECO:0007669"/>
    <property type="project" value="InterPro"/>
</dbReference>
<dbReference type="Pfam" id="PF06276">
    <property type="entry name" value="FhuF"/>
    <property type="match status" value="1"/>
</dbReference>
<evidence type="ECO:0000259" key="2">
    <source>
        <dbReference type="Pfam" id="PF11575"/>
    </source>
</evidence>
<dbReference type="InterPro" id="IPR008090">
    <property type="entry name" value="Fe_iron_reduct"/>
</dbReference>
<dbReference type="AlphaFoldDB" id="A0A5B8RGM4"/>
<dbReference type="EMBL" id="MN079194">
    <property type="protein sequence ID" value="QEA07028.1"/>
    <property type="molecule type" value="Genomic_DNA"/>
</dbReference>
<reference evidence="3" key="1">
    <citation type="submission" date="2019-06" db="EMBL/GenBank/DDBJ databases">
        <authorList>
            <person name="Murdoch R.W."/>
            <person name="Fathepure B."/>
        </authorList>
    </citation>
    <scope>NUCLEOTIDE SEQUENCE</scope>
</reference>
<feature type="domain" description="Aerobactin siderophore biosynthesis IucA/IucC-like C-terminal" evidence="1">
    <location>
        <begin position="64"/>
        <end position="207"/>
    </location>
</feature>
<proteinExistence type="predicted"/>
<evidence type="ECO:0000259" key="1">
    <source>
        <dbReference type="Pfam" id="PF06276"/>
    </source>
</evidence>
<accession>A0A5B8RGM4</accession>
<gene>
    <name evidence="3" type="ORF">KBTEX_03372</name>
</gene>
<protein>
    <submittedName>
        <fullName evidence="3">Uncharacterized protein</fullName>
    </submittedName>
</protein>
<sequence length="249" mass="26840">MIPALEPLFPGEFAAYGEWLVAAEAPDSDVTVPVPALLEAGGLEPYLERMHPGFVPSARRAVVSQWSKFYFARLILPVATAAVQGWRVPVPPEPVGVAVGTGGDVQAFHLPGPGGPFEATPDGPFERFAHLLDDHLSPVVTALARHERLSARVLWSNAGNYLEFVIGRLAEAGLSPGGVDDAYALLAASRRPDGTRNPLHQPVRYLDVPDGEGGRRSWRQRRMCCIRDLLPEYGLCGNCPRLAAPPPGE</sequence>
<feature type="domain" description="Ferric siderophore reductase C-terminal" evidence="2">
    <location>
        <begin position="221"/>
        <end position="241"/>
    </location>
</feature>
<dbReference type="Pfam" id="PF11575">
    <property type="entry name" value="FhuF_C"/>
    <property type="match status" value="1"/>
</dbReference>
<dbReference type="GO" id="GO:0003824">
    <property type="term" value="F:catalytic activity"/>
    <property type="evidence" value="ECO:0007669"/>
    <property type="project" value="UniProtKB-ARBA"/>
</dbReference>